<feature type="transmembrane region" description="Helical" evidence="1">
    <location>
        <begin position="77"/>
        <end position="96"/>
    </location>
</feature>
<protein>
    <submittedName>
        <fullName evidence="2">Uncharacterized protein</fullName>
    </submittedName>
</protein>
<feature type="transmembrane region" description="Helical" evidence="1">
    <location>
        <begin position="51"/>
        <end position="70"/>
    </location>
</feature>
<sequence>MFSKENILKLNVFVLFMAAIMDLIRGIMHTYGVKYAAVNLAGIEPIPDSLVLMGSFGISNFLTAFIYFLVIWKARELAPYVLIFIPISYVIGALGFTQFQNVPLEAEFLGQYLMKPYLIICAITALTYFLPFRSGQLKSS</sequence>
<dbReference type="AlphaFoldDB" id="A0A6L9EFH3"/>
<keyword evidence="3" id="KW-1185">Reference proteome</keyword>
<dbReference type="Proteomes" id="UP000475249">
    <property type="component" value="Unassembled WGS sequence"/>
</dbReference>
<keyword evidence="1" id="KW-1133">Transmembrane helix</keyword>
<gene>
    <name evidence="2" type="ORF">GTQ38_13570</name>
</gene>
<proteinExistence type="predicted"/>
<accession>A0A6L9EFH3</accession>
<keyword evidence="1" id="KW-0812">Transmembrane</keyword>
<feature type="transmembrane region" description="Helical" evidence="1">
    <location>
        <begin position="116"/>
        <end position="132"/>
    </location>
</feature>
<reference evidence="2 3" key="1">
    <citation type="submission" date="2020-01" db="EMBL/GenBank/DDBJ databases">
        <title>Bacteria diversity of Porities sp.</title>
        <authorList>
            <person name="Wang G."/>
        </authorList>
    </citation>
    <scope>NUCLEOTIDE SEQUENCE [LARGE SCALE GENOMIC DNA]</scope>
    <source>
        <strain evidence="2 3">R33</strain>
    </source>
</reference>
<evidence type="ECO:0000313" key="2">
    <source>
        <dbReference type="EMBL" id="NAS13039.1"/>
    </source>
</evidence>
<evidence type="ECO:0000313" key="3">
    <source>
        <dbReference type="Proteomes" id="UP000475249"/>
    </source>
</evidence>
<dbReference type="RefSeq" id="WP_161436083.1">
    <property type="nucleotide sequence ID" value="NZ_WXYO01000006.1"/>
</dbReference>
<evidence type="ECO:0000256" key="1">
    <source>
        <dbReference type="SAM" id="Phobius"/>
    </source>
</evidence>
<keyword evidence="1" id="KW-0472">Membrane</keyword>
<name>A0A6L9EFH3_9FLAO</name>
<comment type="caution">
    <text evidence="2">The sequence shown here is derived from an EMBL/GenBank/DDBJ whole genome shotgun (WGS) entry which is preliminary data.</text>
</comment>
<organism evidence="2 3">
    <name type="scientific">Poritiphilus flavus</name>
    <dbReference type="NCBI Taxonomy" id="2697053"/>
    <lineage>
        <taxon>Bacteria</taxon>
        <taxon>Pseudomonadati</taxon>
        <taxon>Bacteroidota</taxon>
        <taxon>Flavobacteriia</taxon>
        <taxon>Flavobacteriales</taxon>
        <taxon>Flavobacteriaceae</taxon>
        <taxon>Poritiphilus</taxon>
    </lineage>
</organism>
<feature type="transmembrane region" description="Helical" evidence="1">
    <location>
        <begin position="12"/>
        <end position="31"/>
    </location>
</feature>
<dbReference type="EMBL" id="WXYO01000006">
    <property type="protein sequence ID" value="NAS13039.1"/>
    <property type="molecule type" value="Genomic_DNA"/>
</dbReference>